<evidence type="ECO:0000256" key="2">
    <source>
        <dbReference type="ARBA" id="ARBA00022676"/>
    </source>
</evidence>
<keyword evidence="7" id="KW-1185">Reference proteome</keyword>
<accession>A0ABT0XF64</accession>
<dbReference type="Proteomes" id="UP001167160">
    <property type="component" value="Unassembled WGS sequence"/>
</dbReference>
<dbReference type="InterPro" id="IPR028098">
    <property type="entry name" value="Glyco_trans_4-like_N"/>
</dbReference>
<sequence>MSSALLSPPGQPSLHVVLVVGRGGGGSGAHVRSLAAGLVARGLRVTVCAPARTAAVHDLSMAGARFVPLATCTDPATLTTLRTVCASADVLHAHGATAARQCALALRMRRARPPLVVTWHTRTRGSGAAARMARLAEGRVAREASVLLGSCSELVDRARRSGARDARLAPGTVAGPRRATVPDEAGDEERRNKIRAELGCVGVPVLLSVGRLDGTRGHSWLLHATRAWRVLEPRPVVLIAGEGGERRVLQRRIDAENLPVRLLGCRDDVPDLLAAADVALLTTPWESRAVFAQQALRAGVPLVATAVGGTPELVGDAAELVPYADPAALAGAVARLLGDRVRLAELADRGRRQAATWPTEEQAIAQVLAVYDELTQRGR</sequence>
<evidence type="ECO:0000313" key="7">
    <source>
        <dbReference type="Proteomes" id="UP001167160"/>
    </source>
</evidence>
<dbReference type="Gene3D" id="3.40.50.2000">
    <property type="entry name" value="Glycogen Phosphorylase B"/>
    <property type="match status" value="2"/>
</dbReference>
<name>A0ABT0XF64_9ACTN</name>
<dbReference type="PANTHER" id="PTHR12526:SF510">
    <property type="entry name" value="D-INOSITOL 3-PHOSPHATE GLYCOSYLTRANSFERASE"/>
    <property type="match status" value="1"/>
</dbReference>
<evidence type="ECO:0000256" key="1">
    <source>
        <dbReference type="ARBA" id="ARBA00021292"/>
    </source>
</evidence>
<keyword evidence="2" id="KW-0328">Glycosyltransferase</keyword>
<feature type="domain" description="Glycosyltransferase subfamily 4-like N-terminal" evidence="5">
    <location>
        <begin position="25"/>
        <end position="168"/>
    </location>
</feature>
<dbReference type="Pfam" id="PF13579">
    <property type="entry name" value="Glyco_trans_4_4"/>
    <property type="match status" value="1"/>
</dbReference>
<dbReference type="EMBL" id="JAMQGM010000076">
    <property type="protein sequence ID" value="MCM2580593.1"/>
    <property type="molecule type" value="Genomic_DNA"/>
</dbReference>
<gene>
    <name evidence="6" type="ORF">M1E25_25215</name>
</gene>
<comment type="caution">
    <text evidence="6">The sequence shown here is derived from an EMBL/GenBank/DDBJ whole genome shotgun (WGS) entry which is preliminary data.</text>
</comment>
<dbReference type="RefSeq" id="WP_251419573.1">
    <property type="nucleotide sequence ID" value="NZ_JAMQGM010000076.1"/>
</dbReference>
<protein>
    <recommendedName>
        <fullName evidence="1">D-inositol 3-phosphate glycosyltransferase</fullName>
    </recommendedName>
</protein>
<keyword evidence="3" id="KW-0808">Transferase</keyword>
<dbReference type="SUPFAM" id="SSF53756">
    <property type="entry name" value="UDP-Glycosyltransferase/glycogen phosphorylase"/>
    <property type="match status" value="1"/>
</dbReference>
<feature type="region of interest" description="Disordered" evidence="4">
    <location>
        <begin position="165"/>
        <end position="189"/>
    </location>
</feature>
<dbReference type="PANTHER" id="PTHR12526">
    <property type="entry name" value="GLYCOSYLTRANSFERASE"/>
    <property type="match status" value="1"/>
</dbReference>
<evidence type="ECO:0000256" key="3">
    <source>
        <dbReference type="ARBA" id="ARBA00022679"/>
    </source>
</evidence>
<evidence type="ECO:0000313" key="6">
    <source>
        <dbReference type="EMBL" id="MCM2580593.1"/>
    </source>
</evidence>
<dbReference type="Pfam" id="PF13692">
    <property type="entry name" value="Glyco_trans_1_4"/>
    <property type="match status" value="1"/>
</dbReference>
<dbReference type="CDD" id="cd03801">
    <property type="entry name" value="GT4_PimA-like"/>
    <property type="match status" value="1"/>
</dbReference>
<organism evidence="6 7">
    <name type="scientific">Streptomyces meridianus</name>
    <dbReference type="NCBI Taxonomy" id="2938945"/>
    <lineage>
        <taxon>Bacteria</taxon>
        <taxon>Bacillati</taxon>
        <taxon>Actinomycetota</taxon>
        <taxon>Actinomycetes</taxon>
        <taxon>Kitasatosporales</taxon>
        <taxon>Streptomycetaceae</taxon>
        <taxon>Streptomyces</taxon>
    </lineage>
</organism>
<proteinExistence type="predicted"/>
<evidence type="ECO:0000259" key="5">
    <source>
        <dbReference type="Pfam" id="PF13579"/>
    </source>
</evidence>
<reference evidence="6" key="1">
    <citation type="journal article" date="2023" name="Int. J. Syst. Evol. Microbiol.">
        <title>Streptomyces meridianus sp. nov. isolated from brackish water of the Tagus estuary in Alcochete, Portugal.</title>
        <authorList>
            <person name="Santos J.D.N."/>
            <person name="Klimek D."/>
            <person name="Calusinska M."/>
            <person name="Lobo Da Cunha A."/>
            <person name="Catita J."/>
            <person name="Goncalves H."/>
            <person name="Gonzalez I."/>
            <person name="Reyes F."/>
            <person name="Lage O.M."/>
        </authorList>
    </citation>
    <scope>NUCLEOTIDE SEQUENCE</scope>
    <source>
        <strain evidence="6">MTZ3.1</strain>
    </source>
</reference>
<evidence type="ECO:0000256" key="4">
    <source>
        <dbReference type="SAM" id="MobiDB-lite"/>
    </source>
</evidence>